<sequence length="314" mass="33455">MEATMQLPQEVQAALDFIGRIGDTLPAYDNDMITGRHFYREFITLAGPAEAVHHIEDRLLAGIPVRMYRPAATPDLPVVVYFHGGWFYLGDLDTHDRPLRALANAAGCVVIAVDYGLAPERPFPAGIQDAWAVLQAVAAEATALGVDSQRIAVAGDSAGGALAAVVARRAVQEGGPQITLQVLVYPVTDAALDAPSWKTFANGPNLDLAGAIIAWDLYVPDKVARLHPDVSPLRATDLTGLPPALVITAEYDPLRDEGLAYAQALKAAGVAVQSSLYKGMIHGFFQMGGVIPDGKKAIGEVADTLRRYFFTTAV</sequence>
<evidence type="ECO:0000313" key="5">
    <source>
        <dbReference type="EMBL" id="MCW3486617.1"/>
    </source>
</evidence>
<dbReference type="PROSITE" id="PS01174">
    <property type="entry name" value="LIPASE_GDXG_SER"/>
    <property type="match status" value="1"/>
</dbReference>
<protein>
    <submittedName>
        <fullName evidence="5">Alpha/beta hydrolase</fullName>
    </submittedName>
</protein>
<dbReference type="PANTHER" id="PTHR48081:SF8">
    <property type="entry name" value="ALPHA_BETA HYDROLASE FOLD-3 DOMAIN-CONTAINING PROTEIN-RELATED"/>
    <property type="match status" value="1"/>
</dbReference>
<name>A0ABT3IRL6_9BACT</name>
<dbReference type="InterPro" id="IPR033140">
    <property type="entry name" value="Lipase_GDXG_put_SER_AS"/>
</dbReference>
<dbReference type="InterPro" id="IPR029058">
    <property type="entry name" value="AB_hydrolase_fold"/>
</dbReference>
<dbReference type="Proteomes" id="UP001207742">
    <property type="component" value="Unassembled WGS sequence"/>
</dbReference>
<accession>A0ABT3IRL6</accession>
<feature type="active site" evidence="3">
    <location>
        <position position="157"/>
    </location>
</feature>
<proteinExistence type="inferred from homology"/>
<evidence type="ECO:0000313" key="6">
    <source>
        <dbReference type="Proteomes" id="UP001207742"/>
    </source>
</evidence>
<dbReference type="RefSeq" id="WP_264733432.1">
    <property type="nucleotide sequence ID" value="NZ_JAPDNR010000001.1"/>
</dbReference>
<evidence type="ECO:0000256" key="2">
    <source>
        <dbReference type="ARBA" id="ARBA00022801"/>
    </source>
</evidence>
<evidence type="ECO:0000256" key="1">
    <source>
        <dbReference type="ARBA" id="ARBA00010515"/>
    </source>
</evidence>
<comment type="caution">
    <text evidence="5">The sequence shown here is derived from an EMBL/GenBank/DDBJ whole genome shotgun (WGS) entry which is preliminary data.</text>
</comment>
<dbReference type="Pfam" id="PF07859">
    <property type="entry name" value="Abhydrolase_3"/>
    <property type="match status" value="1"/>
</dbReference>
<dbReference type="EMBL" id="JAPDNS010000002">
    <property type="protein sequence ID" value="MCW3486617.1"/>
    <property type="molecule type" value="Genomic_DNA"/>
</dbReference>
<dbReference type="GO" id="GO:0016787">
    <property type="term" value="F:hydrolase activity"/>
    <property type="evidence" value="ECO:0007669"/>
    <property type="project" value="UniProtKB-KW"/>
</dbReference>
<gene>
    <name evidence="5" type="ORF">OL497_22130</name>
</gene>
<dbReference type="InterPro" id="IPR013094">
    <property type="entry name" value="AB_hydrolase_3"/>
</dbReference>
<dbReference type="SUPFAM" id="SSF53474">
    <property type="entry name" value="alpha/beta-Hydrolases"/>
    <property type="match status" value="1"/>
</dbReference>
<evidence type="ECO:0000259" key="4">
    <source>
        <dbReference type="Pfam" id="PF07859"/>
    </source>
</evidence>
<keyword evidence="6" id="KW-1185">Reference proteome</keyword>
<evidence type="ECO:0000256" key="3">
    <source>
        <dbReference type="PROSITE-ProRule" id="PRU10038"/>
    </source>
</evidence>
<reference evidence="5 6" key="1">
    <citation type="submission" date="2022-10" db="EMBL/GenBank/DDBJ databases">
        <title>Chitinophaga nivalis PC15 sp. nov., isolated from Pyeongchang county, South Korea.</title>
        <authorList>
            <person name="Trinh H.N."/>
        </authorList>
    </citation>
    <scope>NUCLEOTIDE SEQUENCE [LARGE SCALE GENOMIC DNA]</scope>
    <source>
        <strain evidence="5 6">PC14</strain>
    </source>
</reference>
<dbReference type="PANTHER" id="PTHR48081">
    <property type="entry name" value="AB HYDROLASE SUPERFAMILY PROTEIN C4A8.06C"/>
    <property type="match status" value="1"/>
</dbReference>
<organism evidence="5 6">
    <name type="scientific">Chitinophaga nivalis</name>
    <dbReference type="NCBI Taxonomy" id="2991709"/>
    <lineage>
        <taxon>Bacteria</taxon>
        <taxon>Pseudomonadati</taxon>
        <taxon>Bacteroidota</taxon>
        <taxon>Chitinophagia</taxon>
        <taxon>Chitinophagales</taxon>
        <taxon>Chitinophagaceae</taxon>
        <taxon>Chitinophaga</taxon>
    </lineage>
</organism>
<dbReference type="Gene3D" id="3.40.50.1820">
    <property type="entry name" value="alpha/beta hydrolase"/>
    <property type="match status" value="1"/>
</dbReference>
<comment type="similarity">
    <text evidence="1">Belongs to the 'GDXG' lipolytic enzyme family.</text>
</comment>
<dbReference type="InterPro" id="IPR050300">
    <property type="entry name" value="GDXG_lipolytic_enzyme"/>
</dbReference>
<keyword evidence="2 5" id="KW-0378">Hydrolase</keyword>
<feature type="domain" description="Alpha/beta hydrolase fold-3" evidence="4">
    <location>
        <begin position="79"/>
        <end position="285"/>
    </location>
</feature>